<dbReference type="AlphaFoldDB" id="A0A0E9TLP9"/>
<protein>
    <submittedName>
        <fullName evidence="1">Uncharacterized protein</fullName>
    </submittedName>
</protein>
<reference evidence="1" key="2">
    <citation type="journal article" date="2015" name="Fish Shellfish Immunol.">
        <title>Early steps in the European eel (Anguilla anguilla)-Vibrio vulnificus interaction in the gills: Role of the RtxA13 toxin.</title>
        <authorList>
            <person name="Callol A."/>
            <person name="Pajuelo D."/>
            <person name="Ebbesson L."/>
            <person name="Teles M."/>
            <person name="MacKenzie S."/>
            <person name="Amaro C."/>
        </authorList>
    </citation>
    <scope>NUCLEOTIDE SEQUENCE</scope>
</reference>
<dbReference type="PROSITE" id="PS51257">
    <property type="entry name" value="PROKAR_LIPOPROTEIN"/>
    <property type="match status" value="1"/>
</dbReference>
<organism evidence="1">
    <name type="scientific">Anguilla anguilla</name>
    <name type="common">European freshwater eel</name>
    <name type="synonym">Muraena anguilla</name>
    <dbReference type="NCBI Taxonomy" id="7936"/>
    <lineage>
        <taxon>Eukaryota</taxon>
        <taxon>Metazoa</taxon>
        <taxon>Chordata</taxon>
        <taxon>Craniata</taxon>
        <taxon>Vertebrata</taxon>
        <taxon>Euteleostomi</taxon>
        <taxon>Actinopterygii</taxon>
        <taxon>Neopterygii</taxon>
        <taxon>Teleostei</taxon>
        <taxon>Anguilliformes</taxon>
        <taxon>Anguillidae</taxon>
        <taxon>Anguilla</taxon>
    </lineage>
</organism>
<dbReference type="EMBL" id="GBXM01054817">
    <property type="protein sequence ID" value="JAH53760.1"/>
    <property type="molecule type" value="Transcribed_RNA"/>
</dbReference>
<evidence type="ECO:0000313" key="1">
    <source>
        <dbReference type="EMBL" id="JAH53760.1"/>
    </source>
</evidence>
<sequence length="19" mass="2075">MGVRWKSGGNVYLFTLGSC</sequence>
<name>A0A0E9TLP9_ANGAN</name>
<reference evidence="1" key="1">
    <citation type="submission" date="2014-11" db="EMBL/GenBank/DDBJ databases">
        <authorList>
            <person name="Amaro Gonzalez C."/>
        </authorList>
    </citation>
    <scope>NUCLEOTIDE SEQUENCE</scope>
</reference>
<accession>A0A0E9TLP9</accession>
<proteinExistence type="predicted"/>